<feature type="region of interest" description="Disordered" evidence="13">
    <location>
        <begin position="60"/>
        <end position="83"/>
    </location>
</feature>
<dbReference type="InterPro" id="IPR024156">
    <property type="entry name" value="Small_GTPase_ARF"/>
</dbReference>
<evidence type="ECO:0000256" key="12">
    <source>
        <dbReference type="PIRSR" id="PIRSR606689-2"/>
    </source>
</evidence>
<dbReference type="EMBL" id="FLQU01000668">
    <property type="protein sequence ID" value="SBS88949.1"/>
    <property type="molecule type" value="Genomic_DNA"/>
</dbReference>
<accession>A0A1A8WAD9</accession>
<comment type="similarity">
    <text evidence="2">Belongs to the SRP receptor beta subunit family.</text>
</comment>
<feature type="binding site" evidence="12">
    <location>
        <position position="114"/>
    </location>
    <ligand>
        <name>Mg(2+)</name>
        <dbReference type="ChEBI" id="CHEBI:18420"/>
    </ligand>
</feature>
<keyword evidence="8 11" id="KW-0342">GTP-binding</keyword>
<dbReference type="SMART" id="SM00177">
    <property type="entry name" value="ARF"/>
    <property type="match status" value="1"/>
</dbReference>
<dbReference type="InterPro" id="IPR019009">
    <property type="entry name" value="SRP_receptor_beta_su"/>
</dbReference>
<evidence type="ECO:0000256" key="2">
    <source>
        <dbReference type="ARBA" id="ARBA00005619"/>
    </source>
</evidence>
<dbReference type="CDD" id="cd04105">
    <property type="entry name" value="SR_beta"/>
    <property type="match status" value="1"/>
</dbReference>
<dbReference type="AlphaFoldDB" id="A0A1A8WAD9"/>
<dbReference type="InterPro" id="IPR027417">
    <property type="entry name" value="P-loop_NTPase"/>
</dbReference>
<keyword evidence="9" id="KW-0472">Membrane</keyword>
<reference evidence="15" key="1">
    <citation type="submission" date="2016-05" db="EMBL/GenBank/DDBJ databases">
        <authorList>
            <person name="Naeem Raeece"/>
        </authorList>
    </citation>
    <scope>NUCLEOTIDE SEQUENCE [LARGE SCALE GENOMIC DNA]</scope>
</reference>
<feature type="compositionally biased region" description="Basic residues" evidence="13">
    <location>
        <begin position="60"/>
        <end position="74"/>
    </location>
</feature>
<keyword evidence="6" id="KW-0256">Endoplasmic reticulum</keyword>
<dbReference type="PROSITE" id="PS51417">
    <property type="entry name" value="ARF"/>
    <property type="match status" value="1"/>
</dbReference>
<evidence type="ECO:0000313" key="14">
    <source>
        <dbReference type="EMBL" id="SBS88949.1"/>
    </source>
</evidence>
<feature type="binding site" evidence="12">
    <location>
        <position position="131"/>
    </location>
    <ligand>
        <name>Mg(2+)</name>
        <dbReference type="ChEBI" id="CHEBI:18420"/>
    </ligand>
</feature>
<feature type="binding site" evidence="11">
    <location>
        <position position="157"/>
    </location>
    <ligand>
        <name>GTP</name>
        <dbReference type="ChEBI" id="CHEBI:37565"/>
    </ligand>
</feature>
<comment type="subcellular location">
    <subcellularLocation>
        <location evidence="1">Endoplasmic reticulum membrane</location>
        <topology evidence="1">Single-pass membrane protein</topology>
    </subcellularLocation>
</comment>
<sequence length="298" mass="34821">MGTKYNGQTETTEIHNVWQYNSSKKKKKKKKSQFVSTNYNFKEILFENVLKLANASISSQKRRVSNKKKKKKTKVERSEKIKQSSENAEQNVFFKRSKTNKIVLLLGPCDSGKTTFLFKLKTDKLCRTVPSMKENVAFIYLKNKKRQKCIRFVDFPGHPKLSYGLSKYFSFTNVIIYMLDSSDRQSLKIVAEKLFELFTNKVVVKKQIPFIIFCNKTDLCNSRPKQVIKEDLEREIEILKMSKYNSLDDDCNDETECFLGANSEFFRFEKAPCHVEICSASVKNNNTEEIVELIEKFY</sequence>
<evidence type="ECO:0000256" key="9">
    <source>
        <dbReference type="ARBA" id="ARBA00023136"/>
    </source>
</evidence>
<dbReference type="PANTHER" id="PTHR11711">
    <property type="entry name" value="ADP RIBOSYLATION FACTOR-RELATED"/>
    <property type="match status" value="1"/>
</dbReference>
<name>A0A1A8WAD9_PLAOA</name>
<keyword evidence="12" id="KW-0460">Magnesium</keyword>
<protein>
    <recommendedName>
        <fullName evidence="3">Signal recognition particle receptor subunit beta</fullName>
    </recommendedName>
</protein>
<dbReference type="GO" id="GO:0005525">
    <property type="term" value="F:GTP binding"/>
    <property type="evidence" value="ECO:0007669"/>
    <property type="project" value="UniProtKB-KW"/>
</dbReference>
<dbReference type="PRINTS" id="PR00328">
    <property type="entry name" value="SAR1GTPBP"/>
</dbReference>
<evidence type="ECO:0000256" key="13">
    <source>
        <dbReference type="SAM" id="MobiDB-lite"/>
    </source>
</evidence>
<evidence type="ECO:0000256" key="10">
    <source>
        <dbReference type="ARBA" id="ARBA00023170"/>
    </source>
</evidence>
<dbReference type="Pfam" id="PF09439">
    <property type="entry name" value="SRPRB"/>
    <property type="match status" value="1"/>
</dbReference>
<dbReference type="InterPro" id="IPR006689">
    <property type="entry name" value="Small_GTPase_ARF/SAR"/>
</dbReference>
<evidence type="ECO:0000313" key="15">
    <source>
        <dbReference type="Proteomes" id="UP000078560"/>
    </source>
</evidence>
<evidence type="ECO:0000256" key="4">
    <source>
        <dbReference type="ARBA" id="ARBA00022692"/>
    </source>
</evidence>
<keyword evidence="7" id="KW-1133">Transmembrane helix</keyword>
<evidence type="ECO:0000256" key="1">
    <source>
        <dbReference type="ARBA" id="ARBA00004389"/>
    </source>
</evidence>
<evidence type="ECO:0000256" key="3">
    <source>
        <dbReference type="ARBA" id="ARBA00020256"/>
    </source>
</evidence>
<keyword evidence="5 11" id="KW-0547">Nucleotide-binding</keyword>
<gene>
    <name evidence="14" type="ORF">POVCU2_0051380</name>
</gene>
<evidence type="ECO:0000256" key="5">
    <source>
        <dbReference type="ARBA" id="ARBA00022741"/>
    </source>
</evidence>
<evidence type="ECO:0000256" key="11">
    <source>
        <dbReference type="PIRSR" id="PIRSR606689-1"/>
    </source>
</evidence>
<dbReference type="Proteomes" id="UP000078560">
    <property type="component" value="Unassembled WGS sequence"/>
</dbReference>
<dbReference type="GO" id="GO:0046872">
    <property type="term" value="F:metal ion binding"/>
    <property type="evidence" value="ECO:0007669"/>
    <property type="project" value="UniProtKB-KW"/>
</dbReference>
<keyword evidence="4" id="KW-0812">Transmembrane</keyword>
<feature type="binding site" evidence="11">
    <location>
        <begin position="215"/>
        <end position="218"/>
    </location>
    <ligand>
        <name>GTP</name>
        <dbReference type="ChEBI" id="CHEBI:37565"/>
    </ligand>
</feature>
<evidence type="ECO:0000256" key="6">
    <source>
        <dbReference type="ARBA" id="ARBA00022824"/>
    </source>
</evidence>
<feature type="binding site" evidence="11">
    <location>
        <begin position="107"/>
        <end position="114"/>
    </location>
    <ligand>
        <name>GTP</name>
        <dbReference type="ChEBI" id="CHEBI:37565"/>
    </ligand>
</feature>
<keyword evidence="12" id="KW-0479">Metal-binding</keyword>
<dbReference type="Gene3D" id="3.40.50.300">
    <property type="entry name" value="P-loop containing nucleotide triphosphate hydrolases"/>
    <property type="match status" value="1"/>
</dbReference>
<evidence type="ECO:0000256" key="7">
    <source>
        <dbReference type="ARBA" id="ARBA00022989"/>
    </source>
</evidence>
<dbReference type="SUPFAM" id="SSF52540">
    <property type="entry name" value="P-loop containing nucleoside triphosphate hydrolases"/>
    <property type="match status" value="1"/>
</dbReference>
<evidence type="ECO:0000256" key="8">
    <source>
        <dbReference type="ARBA" id="ARBA00023134"/>
    </source>
</evidence>
<keyword evidence="10 14" id="KW-0675">Receptor</keyword>
<dbReference type="GO" id="GO:0003924">
    <property type="term" value="F:GTPase activity"/>
    <property type="evidence" value="ECO:0007669"/>
    <property type="project" value="InterPro"/>
</dbReference>
<organism evidence="14 15">
    <name type="scientific">Plasmodium ovale curtisi</name>
    <dbReference type="NCBI Taxonomy" id="864141"/>
    <lineage>
        <taxon>Eukaryota</taxon>
        <taxon>Sar</taxon>
        <taxon>Alveolata</taxon>
        <taxon>Apicomplexa</taxon>
        <taxon>Aconoidasida</taxon>
        <taxon>Haemosporida</taxon>
        <taxon>Plasmodiidae</taxon>
        <taxon>Plasmodium</taxon>
        <taxon>Plasmodium (Plasmodium)</taxon>
    </lineage>
</organism>
<proteinExistence type="inferred from homology"/>
<dbReference type="GO" id="GO:0005789">
    <property type="term" value="C:endoplasmic reticulum membrane"/>
    <property type="evidence" value="ECO:0007669"/>
    <property type="project" value="UniProtKB-SubCell"/>
</dbReference>